<dbReference type="GO" id="GO:0004519">
    <property type="term" value="F:endonuclease activity"/>
    <property type="evidence" value="ECO:0007669"/>
    <property type="project" value="InterPro"/>
</dbReference>
<proteinExistence type="predicted"/>
<sequence>MTDPRASGRALFWRDRDPGRYRCPGCGRGRDEVQAFHVHHLDGNKENNAESNLVALCSSCHLGGEHGLDVDDPRLQPPSPSGTEPPKTTVSPPSPDL</sequence>
<gene>
    <name evidence="3" type="primary">terS</name>
    <name evidence="3" type="ORF">ChaoS9_425</name>
</gene>
<dbReference type="Gene3D" id="1.10.30.50">
    <property type="match status" value="1"/>
</dbReference>
<dbReference type="Proteomes" id="UP000294095">
    <property type="component" value="Segment"/>
</dbReference>
<dbReference type="InterPro" id="IPR002711">
    <property type="entry name" value="HNH"/>
</dbReference>
<feature type="domain" description="HNH nuclease" evidence="2">
    <location>
        <begin position="12"/>
        <end position="62"/>
    </location>
</feature>
<name>A0A481V9Z3_9CAUD</name>
<dbReference type="InterPro" id="IPR003615">
    <property type="entry name" value="HNH_nuc"/>
</dbReference>
<evidence type="ECO:0000313" key="3">
    <source>
        <dbReference type="EMBL" id="QBI90090.1"/>
    </source>
</evidence>
<accession>A0A481V9Z3</accession>
<dbReference type="EMBL" id="MK310226">
    <property type="protein sequence ID" value="QBI90090.1"/>
    <property type="molecule type" value="Genomic_DNA"/>
</dbReference>
<evidence type="ECO:0000256" key="1">
    <source>
        <dbReference type="SAM" id="MobiDB-lite"/>
    </source>
</evidence>
<dbReference type="RefSeq" id="YP_010077948.1">
    <property type="nucleotide sequence ID" value="NC_054953.1"/>
</dbReference>
<dbReference type="CDD" id="cd00085">
    <property type="entry name" value="HNHc"/>
    <property type="match status" value="1"/>
</dbReference>
<dbReference type="SMART" id="SM00507">
    <property type="entry name" value="HNHc"/>
    <property type="match status" value="1"/>
</dbReference>
<dbReference type="Pfam" id="PF01844">
    <property type="entry name" value="HNH"/>
    <property type="match status" value="1"/>
</dbReference>
<organism evidence="3 4">
    <name type="scientific">Halobacterium phage ChaoS9</name>
    <dbReference type="NCBI Taxonomy" id="2847105"/>
    <lineage>
        <taxon>Viruses</taxon>
        <taxon>Duplodnaviria</taxon>
        <taxon>Heunggongvirae</taxon>
        <taxon>Uroviricota</taxon>
        <taxon>Caudoviricetes</taxon>
        <taxon>Vertoviridae</taxon>
        <taxon>Chaovirus</taxon>
        <taxon>Chaovirus bigenum</taxon>
        <taxon>Chaovirus ChaoS9</taxon>
    </lineage>
</organism>
<feature type="region of interest" description="Disordered" evidence="1">
    <location>
        <begin position="66"/>
        <end position="97"/>
    </location>
</feature>
<evidence type="ECO:0000313" key="4">
    <source>
        <dbReference type="Proteomes" id="UP000294095"/>
    </source>
</evidence>
<evidence type="ECO:0000259" key="2">
    <source>
        <dbReference type="SMART" id="SM00507"/>
    </source>
</evidence>
<dbReference type="GeneID" id="65066940"/>
<dbReference type="GO" id="GO:0003676">
    <property type="term" value="F:nucleic acid binding"/>
    <property type="evidence" value="ECO:0007669"/>
    <property type="project" value="InterPro"/>
</dbReference>
<keyword evidence="4" id="KW-1185">Reference proteome</keyword>
<dbReference type="GO" id="GO:0008270">
    <property type="term" value="F:zinc ion binding"/>
    <property type="evidence" value="ECO:0007669"/>
    <property type="project" value="InterPro"/>
</dbReference>
<protein>
    <submittedName>
        <fullName evidence="3">Terminase small subunit</fullName>
    </submittedName>
</protein>
<reference evidence="4" key="1">
    <citation type="journal article" date="2019" name="Genes (Basel)">
        <title>Halobacterium salinarum virus ChaoS9, a Novel Halovirus Related to PhiH1 and PhiCh1.</title>
        <authorList>
            <person name="Dyall-Smith M."/>
            <person name="Palm P."/>
            <person name="Wanner G."/>
            <person name="Witte A."/>
            <person name="Oesterhelt D."/>
            <person name="Pfeiffer F."/>
        </authorList>
    </citation>
    <scope>NUCLEOTIDE SEQUENCE [LARGE SCALE GENOMIC DNA]</scope>
</reference>